<evidence type="ECO:0000313" key="2">
    <source>
        <dbReference type="Proteomes" id="UP000475545"/>
    </source>
</evidence>
<proteinExistence type="predicted"/>
<gene>
    <name evidence="1" type="ORF">GIY30_07845</name>
</gene>
<accession>A0A6L7GMU5</accession>
<dbReference type="EMBL" id="WMBR01000001">
    <property type="protein sequence ID" value="MXP21264.1"/>
    <property type="molecule type" value="Genomic_DNA"/>
</dbReference>
<protein>
    <submittedName>
        <fullName evidence="1">Ribbon-helix-helix domain-containing protein</fullName>
    </submittedName>
</protein>
<reference evidence="1 2" key="1">
    <citation type="submission" date="2019-11" db="EMBL/GenBank/DDBJ databases">
        <title>Gordonia sp. nov., a novel actinobacterium isolated from mangrove soil in Hainan.</title>
        <authorList>
            <person name="Huang X."/>
            <person name="Xie Y."/>
            <person name="Chu X."/>
            <person name="Xiao K."/>
        </authorList>
    </citation>
    <scope>NUCLEOTIDE SEQUENCE [LARGE SCALE GENOMIC DNA]</scope>
    <source>
        <strain evidence="1 2">HNM0687</strain>
    </source>
</reference>
<evidence type="ECO:0000313" key="1">
    <source>
        <dbReference type="EMBL" id="MXP21264.1"/>
    </source>
</evidence>
<comment type="caution">
    <text evidence="1">The sequence shown here is derived from an EMBL/GenBank/DDBJ whole genome shotgun (WGS) entry which is preliminary data.</text>
</comment>
<organism evidence="1 2">
    <name type="scientific">Gordonia mangrovi</name>
    <dbReference type="NCBI Taxonomy" id="2665643"/>
    <lineage>
        <taxon>Bacteria</taxon>
        <taxon>Bacillati</taxon>
        <taxon>Actinomycetota</taxon>
        <taxon>Actinomycetes</taxon>
        <taxon>Mycobacteriales</taxon>
        <taxon>Gordoniaceae</taxon>
        <taxon>Gordonia</taxon>
    </lineage>
</organism>
<dbReference type="Proteomes" id="UP000475545">
    <property type="component" value="Unassembled WGS sequence"/>
</dbReference>
<dbReference type="AlphaFoldDB" id="A0A6L7GMU5"/>
<dbReference type="RefSeq" id="WP_160901290.1">
    <property type="nucleotide sequence ID" value="NZ_CP102850.1"/>
</dbReference>
<sequence length="95" mass="10576">MTSRNSRDYERMADAVEGGEYKVSGPLEVGATLKMGRPPVGERRDTTSRTVRLPAALDARLADYAEDTRTTPSEVLRRAVDLYLNSHPARRDQPS</sequence>
<keyword evidence="2" id="KW-1185">Reference proteome</keyword>
<name>A0A6L7GMU5_9ACTN</name>